<evidence type="ECO:0000256" key="1">
    <source>
        <dbReference type="SAM" id="MobiDB-lite"/>
    </source>
</evidence>
<feature type="compositionally biased region" description="Polar residues" evidence="1">
    <location>
        <begin position="17"/>
        <end position="26"/>
    </location>
</feature>
<organism evidence="2 3">
    <name type="scientific">Lentithecium fluviatile CBS 122367</name>
    <dbReference type="NCBI Taxonomy" id="1168545"/>
    <lineage>
        <taxon>Eukaryota</taxon>
        <taxon>Fungi</taxon>
        <taxon>Dikarya</taxon>
        <taxon>Ascomycota</taxon>
        <taxon>Pezizomycotina</taxon>
        <taxon>Dothideomycetes</taxon>
        <taxon>Pleosporomycetidae</taxon>
        <taxon>Pleosporales</taxon>
        <taxon>Massarineae</taxon>
        <taxon>Lentitheciaceae</taxon>
        <taxon>Lentithecium</taxon>
    </lineage>
</organism>
<dbReference type="EMBL" id="MU005617">
    <property type="protein sequence ID" value="KAF2677898.1"/>
    <property type="molecule type" value="Genomic_DNA"/>
</dbReference>
<feature type="compositionally biased region" description="Basic residues" evidence="1">
    <location>
        <begin position="1"/>
        <end position="10"/>
    </location>
</feature>
<feature type="region of interest" description="Disordered" evidence="1">
    <location>
        <begin position="1"/>
        <end position="93"/>
    </location>
</feature>
<evidence type="ECO:0000313" key="3">
    <source>
        <dbReference type="Proteomes" id="UP000799291"/>
    </source>
</evidence>
<evidence type="ECO:0000313" key="2">
    <source>
        <dbReference type="EMBL" id="KAF2677898.1"/>
    </source>
</evidence>
<sequence length="165" mass="18212">MPAIRARSRIAARSSSEFSTADGTKASTKRAKSTNELKVIKMSHRHATTPVQHIPLTRATEAEQRRCRQKLPPPKIKKTTTNPPDCSTSPSIFESASTAMPSVYVSSTFHRLPRASLAIFSPHLQKPAHNAPHSLRVQCSRAMGSRKREGRSFLPLHPLTRRAAA</sequence>
<accession>A0A6G1IIH9</accession>
<keyword evidence="3" id="KW-1185">Reference proteome</keyword>
<name>A0A6G1IIH9_9PLEO</name>
<gene>
    <name evidence="2" type="ORF">K458DRAFT_145502</name>
</gene>
<reference evidence="2" key="1">
    <citation type="journal article" date="2020" name="Stud. Mycol.">
        <title>101 Dothideomycetes genomes: a test case for predicting lifestyles and emergence of pathogens.</title>
        <authorList>
            <person name="Haridas S."/>
            <person name="Albert R."/>
            <person name="Binder M."/>
            <person name="Bloem J."/>
            <person name="Labutti K."/>
            <person name="Salamov A."/>
            <person name="Andreopoulos B."/>
            <person name="Baker S."/>
            <person name="Barry K."/>
            <person name="Bills G."/>
            <person name="Bluhm B."/>
            <person name="Cannon C."/>
            <person name="Castanera R."/>
            <person name="Culley D."/>
            <person name="Daum C."/>
            <person name="Ezra D."/>
            <person name="Gonzalez J."/>
            <person name="Henrissat B."/>
            <person name="Kuo A."/>
            <person name="Liang C."/>
            <person name="Lipzen A."/>
            <person name="Lutzoni F."/>
            <person name="Magnuson J."/>
            <person name="Mondo S."/>
            <person name="Nolan M."/>
            <person name="Ohm R."/>
            <person name="Pangilinan J."/>
            <person name="Park H.-J."/>
            <person name="Ramirez L."/>
            <person name="Alfaro M."/>
            <person name="Sun H."/>
            <person name="Tritt A."/>
            <person name="Yoshinaga Y."/>
            <person name="Zwiers L.-H."/>
            <person name="Turgeon B."/>
            <person name="Goodwin S."/>
            <person name="Spatafora J."/>
            <person name="Crous P."/>
            <person name="Grigoriev I."/>
        </authorList>
    </citation>
    <scope>NUCLEOTIDE SEQUENCE</scope>
    <source>
        <strain evidence="2">CBS 122367</strain>
    </source>
</reference>
<feature type="region of interest" description="Disordered" evidence="1">
    <location>
        <begin position="144"/>
        <end position="165"/>
    </location>
</feature>
<protein>
    <submittedName>
        <fullName evidence="2">Uncharacterized protein</fullName>
    </submittedName>
</protein>
<proteinExistence type="predicted"/>
<dbReference type="AlphaFoldDB" id="A0A6G1IIH9"/>
<dbReference type="Proteomes" id="UP000799291">
    <property type="component" value="Unassembled WGS sequence"/>
</dbReference>